<dbReference type="PANTHER" id="PTHR40032:SF1">
    <property type="entry name" value="EXPORTED PROTEIN"/>
    <property type="match status" value="1"/>
</dbReference>
<dbReference type="Proteomes" id="UP000617402">
    <property type="component" value="Unassembled WGS sequence"/>
</dbReference>
<evidence type="ECO:0000259" key="1">
    <source>
        <dbReference type="Pfam" id="PF12671"/>
    </source>
</evidence>
<gene>
    <name evidence="2" type="ORF">H1S01_09135</name>
</gene>
<reference evidence="2 3" key="1">
    <citation type="submission" date="2020-07" db="EMBL/GenBank/DDBJ databases">
        <title>Draft whole-genome sequence of Heliobacterium chlorum DSM 3682, type strain.</title>
        <authorList>
            <person name="Kyndt J.A."/>
            <person name="Meyer T.E."/>
            <person name="Imhoff J.F."/>
        </authorList>
    </citation>
    <scope>NUCLEOTIDE SEQUENCE [LARGE SCALE GENOMIC DNA]</scope>
    <source>
        <strain evidence="2 3">DSM 3682</strain>
    </source>
</reference>
<organism evidence="2 3">
    <name type="scientific">Heliobacterium chlorum</name>
    <dbReference type="NCBI Taxonomy" id="2698"/>
    <lineage>
        <taxon>Bacteria</taxon>
        <taxon>Bacillati</taxon>
        <taxon>Bacillota</taxon>
        <taxon>Clostridia</taxon>
        <taxon>Eubacteriales</taxon>
        <taxon>Heliobacteriaceae</taxon>
        <taxon>Heliobacterium</taxon>
    </lineage>
</organism>
<dbReference type="PANTHER" id="PTHR40032">
    <property type="entry name" value="EXPORTED PROTEIN-RELATED"/>
    <property type="match status" value="1"/>
</dbReference>
<name>A0ABR7T3T0_HELCL</name>
<sequence length="294" mass="34214">MTLLSRDLRHVLDGIIRNDMTFKTGKMNELRQWLAPLMAVENRSFEERSRHTVAFILEKLIGEPQSHSRKELLQWYLHESLYFLSDSSLAQAVAAQLRCPQKSTPKLRAQVENYDRDAAVAYANRYYKNHNPAYPDFDDQPGEGGNCANFISQCLFAGGMPWIEGPLDRYTWAQYWWCKPGATDRDGDQRITLTWKVTTAFRNHWSKRVSKYSLHSSQEIIQNWPKWWQVLERGDFIQLAYPSGAPYHTLMLVRKTEKDWLLAAQTDDTNSQSMYGTIYTMQASGEKVHIYQMG</sequence>
<protein>
    <submittedName>
        <fullName evidence="2">Amidase domain-containing protein</fullName>
    </submittedName>
</protein>
<accession>A0ABR7T3T0</accession>
<dbReference type="EMBL" id="JACVHF010000007">
    <property type="protein sequence ID" value="MBC9784673.1"/>
    <property type="molecule type" value="Genomic_DNA"/>
</dbReference>
<comment type="caution">
    <text evidence="2">The sequence shown here is derived from an EMBL/GenBank/DDBJ whole genome shotgun (WGS) entry which is preliminary data.</text>
</comment>
<dbReference type="Pfam" id="PF12671">
    <property type="entry name" value="Amidase_6"/>
    <property type="match status" value="1"/>
</dbReference>
<keyword evidence="3" id="KW-1185">Reference proteome</keyword>
<evidence type="ECO:0000313" key="3">
    <source>
        <dbReference type="Proteomes" id="UP000617402"/>
    </source>
</evidence>
<evidence type="ECO:0000313" key="2">
    <source>
        <dbReference type="EMBL" id="MBC9784673.1"/>
    </source>
</evidence>
<feature type="domain" description="Putative amidase" evidence="1">
    <location>
        <begin position="113"/>
        <end position="279"/>
    </location>
</feature>
<dbReference type="RefSeq" id="WP_188039870.1">
    <property type="nucleotide sequence ID" value="NZ_JACVHF010000007.1"/>
</dbReference>
<dbReference type="InterPro" id="IPR024301">
    <property type="entry name" value="Amidase_6"/>
</dbReference>
<proteinExistence type="predicted"/>